<proteinExistence type="predicted"/>
<dbReference type="AlphaFoldDB" id="A0A4Z0Q8Y5"/>
<accession>A0A4Z0Q8Y5</accession>
<dbReference type="InterPro" id="IPR013096">
    <property type="entry name" value="Cupin_2"/>
</dbReference>
<reference evidence="2 3" key="1">
    <citation type="submission" date="2019-04" db="EMBL/GenBank/DDBJ databases">
        <authorList>
            <person name="Feng G."/>
            <person name="Zhang J."/>
            <person name="Zhu H."/>
        </authorList>
    </citation>
    <scope>NUCLEOTIDE SEQUENCE [LARGE SCALE GENOMIC DNA]</scope>
    <source>
        <strain evidence="2 3">JCM 31653</strain>
    </source>
</reference>
<gene>
    <name evidence="2" type="ORF">E5K00_10770</name>
</gene>
<dbReference type="OrthoDB" id="882143at2"/>
<name>A0A4Z0Q8Y5_9BACT</name>
<sequence>MADTTITKVDSAYSPKGHDGEKYLASGIHVAMRLWENEQPGEAKPAATRPYETVGYVISGRAELHLEGQMVVLETGNSWVVPKGASHTYKILEAFTAVEATSPPAQVHGREEA</sequence>
<dbReference type="Gene3D" id="2.60.120.10">
    <property type="entry name" value="Jelly Rolls"/>
    <property type="match status" value="1"/>
</dbReference>
<evidence type="ECO:0000259" key="1">
    <source>
        <dbReference type="Pfam" id="PF07883"/>
    </source>
</evidence>
<comment type="caution">
    <text evidence="2">The sequence shown here is derived from an EMBL/GenBank/DDBJ whole genome shotgun (WGS) entry which is preliminary data.</text>
</comment>
<feature type="domain" description="Cupin type-2" evidence="1">
    <location>
        <begin position="39"/>
        <end position="90"/>
    </location>
</feature>
<dbReference type="EMBL" id="SRLC01000001">
    <property type="protein sequence ID" value="TGE25643.1"/>
    <property type="molecule type" value="Genomic_DNA"/>
</dbReference>
<evidence type="ECO:0000313" key="2">
    <source>
        <dbReference type="EMBL" id="TGE25643.1"/>
    </source>
</evidence>
<keyword evidence="3" id="KW-1185">Reference proteome</keyword>
<dbReference type="InterPro" id="IPR011051">
    <property type="entry name" value="RmlC_Cupin_sf"/>
</dbReference>
<evidence type="ECO:0000313" key="3">
    <source>
        <dbReference type="Proteomes" id="UP000297549"/>
    </source>
</evidence>
<organism evidence="2 3">
    <name type="scientific">Hymenobacter aquaticus</name>
    <dbReference type="NCBI Taxonomy" id="1867101"/>
    <lineage>
        <taxon>Bacteria</taxon>
        <taxon>Pseudomonadati</taxon>
        <taxon>Bacteroidota</taxon>
        <taxon>Cytophagia</taxon>
        <taxon>Cytophagales</taxon>
        <taxon>Hymenobacteraceae</taxon>
        <taxon>Hymenobacter</taxon>
    </lineage>
</organism>
<dbReference type="RefSeq" id="WP_135463221.1">
    <property type="nucleotide sequence ID" value="NZ_SRLC01000001.1"/>
</dbReference>
<dbReference type="SUPFAM" id="SSF51182">
    <property type="entry name" value="RmlC-like cupins"/>
    <property type="match status" value="1"/>
</dbReference>
<dbReference type="InterPro" id="IPR014710">
    <property type="entry name" value="RmlC-like_jellyroll"/>
</dbReference>
<protein>
    <submittedName>
        <fullName evidence="2">Cupin domain-containing protein</fullName>
    </submittedName>
</protein>
<dbReference type="Pfam" id="PF07883">
    <property type="entry name" value="Cupin_2"/>
    <property type="match status" value="1"/>
</dbReference>
<dbReference type="Proteomes" id="UP000297549">
    <property type="component" value="Unassembled WGS sequence"/>
</dbReference>